<organism evidence="1 2">
    <name type="scientific">Candidatus Devosia phytovorans</name>
    <dbReference type="NCBI Taxonomy" id="3121372"/>
    <lineage>
        <taxon>Bacteria</taxon>
        <taxon>Pseudomonadati</taxon>
        <taxon>Pseudomonadota</taxon>
        <taxon>Alphaproteobacteria</taxon>
        <taxon>Hyphomicrobiales</taxon>
        <taxon>Devosiaceae</taxon>
        <taxon>Devosia</taxon>
    </lineage>
</organism>
<dbReference type="PANTHER" id="PTHR42792:SF1">
    <property type="entry name" value="FLAGELLAR HOOK-ASSOCIATED PROTEIN 3"/>
    <property type="match status" value="1"/>
</dbReference>
<evidence type="ECO:0008006" key="3">
    <source>
        <dbReference type="Google" id="ProtNLM"/>
    </source>
</evidence>
<evidence type="ECO:0000313" key="2">
    <source>
        <dbReference type="Proteomes" id="UP001217476"/>
    </source>
</evidence>
<dbReference type="SUPFAM" id="SSF64518">
    <property type="entry name" value="Phase 1 flagellin"/>
    <property type="match status" value="1"/>
</dbReference>
<proteinExistence type="predicted"/>
<name>A0AAJ5VV92_9HYPH</name>
<dbReference type="GO" id="GO:0005198">
    <property type="term" value="F:structural molecule activity"/>
    <property type="evidence" value="ECO:0007669"/>
    <property type="project" value="InterPro"/>
</dbReference>
<gene>
    <name evidence="1" type="ORF">P0Y65_04540</name>
</gene>
<accession>A0AAJ5VV92</accession>
<dbReference type="InterPro" id="IPR001492">
    <property type="entry name" value="Flagellin"/>
</dbReference>
<dbReference type="PANTHER" id="PTHR42792">
    <property type="entry name" value="FLAGELLIN"/>
    <property type="match status" value="1"/>
</dbReference>
<reference evidence="1" key="1">
    <citation type="submission" date="2023-03" db="EMBL/GenBank/DDBJ databases">
        <title>Andean soil-derived lignocellulolytic bacterial consortium as a source of novel taxa and putative plastic-active enzymes.</title>
        <authorList>
            <person name="Diaz-Garcia L."/>
            <person name="Chuvochina M."/>
            <person name="Feuerriegel G."/>
            <person name="Bunk B."/>
            <person name="Sproer C."/>
            <person name="Streit W.R."/>
            <person name="Rodriguez L.M."/>
            <person name="Overmann J."/>
            <person name="Jimenez D.J."/>
        </authorList>
    </citation>
    <scope>NUCLEOTIDE SEQUENCE</scope>
    <source>
        <strain evidence="1">MAG 4196</strain>
    </source>
</reference>
<dbReference type="GO" id="GO:0009288">
    <property type="term" value="C:bacterial-type flagellum"/>
    <property type="evidence" value="ECO:0007669"/>
    <property type="project" value="InterPro"/>
</dbReference>
<dbReference type="Proteomes" id="UP001217476">
    <property type="component" value="Chromosome"/>
</dbReference>
<dbReference type="EMBL" id="CP119312">
    <property type="protein sequence ID" value="WEK05531.1"/>
    <property type="molecule type" value="Genomic_DNA"/>
</dbReference>
<sequence length="548" mass="58198">MIVNKSMYPLQTSFGVISKMQDKFAQLQMQLGTGEKASKLSEMGRDLPLSLSVRQRLNTIDGYSSNIDTVNLRLTFLDNSLTRFDKIEGEARNASVPGQYGTGGINMATSPGLSHARFDEIVTMLNEDVAGRYLFGGKITDKAPLPTTDVLLKGANGKGGYESAVDVRRGADGVNDAYTAATGEAPGRLTLNGAADTVTLGEDGTTAHPFGFKLSTYSTTAANTAVVFTPSPTTDATKSVAIQFTAQPESGNSISIGLTMPDGTETQVKLTATTESPAPNGSFTIGATPEETATNFQAALGASLERTAKTDLKAASVFAAANDFFHESGVPRIAEAGAKPQALVDASDTYVQWYSGSVTATGENPRQSISTAIDDASRVNYGMQANESGFLRLVRSQAAMAVSSYKSEEQVRADLDGVRVAAMAQPEGAARDSALAAYETQVQDAYRLSTGFFDGMATRQQAELSEAHNSEAGSIEIITMDVGIARKSLENATERHTSYQSQLLDLLSDVETIDKEQVAMEILALQTRLTASYQTTSMVSQLSLVNFI</sequence>
<evidence type="ECO:0000313" key="1">
    <source>
        <dbReference type="EMBL" id="WEK05531.1"/>
    </source>
</evidence>
<dbReference type="AlphaFoldDB" id="A0AAJ5VV92"/>
<protein>
    <recommendedName>
        <fullName evidence="3">Flagellin N-terminal domain-containing protein</fullName>
    </recommendedName>
</protein>